<reference evidence="1 2" key="1">
    <citation type="submission" date="2019-12" db="EMBL/GenBank/DDBJ databases">
        <title>Genome sequencing and assembly of endphytes of Porphyra tenera.</title>
        <authorList>
            <person name="Park J.M."/>
            <person name="Shin R."/>
            <person name="Jo S.H."/>
        </authorList>
    </citation>
    <scope>NUCLEOTIDE SEQUENCE [LARGE SCALE GENOMIC DNA]</scope>
    <source>
        <strain evidence="1 2">GPM4</strain>
    </source>
</reference>
<evidence type="ECO:0008006" key="3">
    <source>
        <dbReference type="Google" id="ProtNLM"/>
    </source>
</evidence>
<dbReference type="Proteomes" id="UP000464524">
    <property type="component" value="Chromosome"/>
</dbReference>
<name>A0A857JNC7_9ALTE</name>
<protein>
    <recommendedName>
        <fullName evidence="3">Histidine kinase</fullName>
    </recommendedName>
</protein>
<accession>A0A857JNC7</accession>
<gene>
    <name evidence="1" type="ORF">FX988_02868</name>
</gene>
<organism evidence="1 2">
    <name type="scientific">Paraglaciecola mesophila</name>
    <dbReference type="NCBI Taxonomy" id="197222"/>
    <lineage>
        <taxon>Bacteria</taxon>
        <taxon>Pseudomonadati</taxon>
        <taxon>Pseudomonadota</taxon>
        <taxon>Gammaproteobacteria</taxon>
        <taxon>Alteromonadales</taxon>
        <taxon>Alteromonadaceae</taxon>
        <taxon>Paraglaciecola</taxon>
    </lineage>
</organism>
<dbReference type="OrthoDB" id="5704732at2"/>
<dbReference type="AlphaFoldDB" id="A0A857JNC7"/>
<keyword evidence="2" id="KW-1185">Reference proteome</keyword>
<dbReference type="RefSeq" id="WP_160180796.1">
    <property type="nucleotide sequence ID" value="NZ_CP047656.1"/>
</dbReference>
<proteinExistence type="predicted"/>
<dbReference type="EMBL" id="CP047656">
    <property type="protein sequence ID" value="QHJ12610.1"/>
    <property type="molecule type" value="Genomic_DNA"/>
</dbReference>
<sequence>MNEDEATKIRKHIHNVRNPLNSIALHAELGNMLLEGHASNKELQNAFSVILQQCRQCDAELGKIRNLVVPERP</sequence>
<dbReference type="KEGG" id="pmes:FX988_02868"/>
<evidence type="ECO:0000313" key="2">
    <source>
        <dbReference type="Proteomes" id="UP000464524"/>
    </source>
</evidence>
<evidence type="ECO:0000313" key="1">
    <source>
        <dbReference type="EMBL" id="QHJ12610.1"/>
    </source>
</evidence>